<dbReference type="InterPro" id="IPR023779">
    <property type="entry name" value="Chromodomain_CS"/>
</dbReference>
<feature type="compositionally biased region" description="Polar residues" evidence="3">
    <location>
        <begin position="79"/>
        <end position="98"/>
    </location>
</feature>
<dbReference type="InterPro" id="IPR023780">
    <property type="entry name" value="Chromo_domain"/>
</dbReference>
<sequence length="335" mass="37862">MSHEFNIKLEKEYSVQKILNKRTRHGRTEYLLKWNGYSEFENTWEPLENLSNCTELVAEFESKKKNQQERERKRSQSSALTVTSGASSAADTNSSVAGPSSFAAGPPLSKASPSKEVKNTSFIANKNCVQPIRLERSDDEIERTVDGEQNDVSEKQINDVSLVPIDWPSQRVAEKIIGSTTDAKGVLVYFIKWQGTDEADLIFAREAHKMCPQIVINFYEERIKWEPIMNKDNSAVGDEQVNGVSLVPIDWPSQRVAEKIIGSTTDAEGVLVYFIEWQGTDEADLIYAREAHKMCPQIIIDFYQKKIEWKHSSSKDNSATQCVPRDTADDSADED</sequence>
<dbReference type="InterPro" id="IPR016197">
    <property type="entry name" value="Chromo-like_dom_sf"/>
</dbReference>
<evidence type="ECO:0000256" key="3">
    <source>
        <dbReference type="SAM" id="MobiDB-lite"/>
    </source>
</evidence>
<proteinExistence type="predicted"/>
<dbReference type="InterPro" id="IPR051219">
    <property type="entry name" value="Heterochromatin_chromo-domain"/>
</dbReference>
<dbReference type="Pfam" id="PF01393">
    <property type="entry name" value="Chromo_shadow"/>
    <property type="match status" value="2"/>
</dbReference>
<dbReference type="AlphaFoldDB" id="A0A6G0YCG5"/>
<dbReference type="GO" id="GO:0000792">
    <property type="term" value="C:heterochromatin"/>
    <property type="evidence" value="ECO:0007669"/>
    <property type="project" value="UniProtKB-ARBA"/>
</dbReference>
<dbReference type="PRINTS" id="PR00504">
    <property type="entry name" value="CHROMODOMAIN"/>
</dbReference>
<name>A0A6G0YCG5_APHCR</name>
<dbReference type="Pfam" id="PF00385">
    <property type="entry name" value="Chromo"/>
    <property type="match status" value="1"/>
</dbReference>
<dbReference type="GO" id="GO:0005634">
    <property type="term" value="C:nucleus"/>
    <property type="evidence" value="ECO:0007669"/>
    <property type="project" value="UniProtKB-SubCell"/>
</dbReference>
<feature type="compositionally biased region" description="Basic and acidic residues" evidence="3">
    <location>
        <begin position="62"/>
        <end position="74"/>
    </location>
</feature>
<feature type="domain" description="Chromo" evidence="4">
    <location>
        <begin position="13"/>
        <end position="72"/>
    </location>
</feature>
<dbReference type="SMART" id="SM00298">
    <property type="entry name" value="CHROMO"/>
    <property type="match status" value="3"/>
</dbReference>
<organism evidence="5 6">
    <name type="scientific">Aphis craccivora</name>
    <name type="common">Cowpea aphid</name>
    <dbReference type="NCBI Taxonomy" id="307492"/>
    <lineage>
        <taxon>Eukaryota</taxon>
        <taxon>Metazoa</taxon>
        <taxon>Ecdysozoa</taxon>
        <taxon>Arthropoda</taxon>
        <taxon>Hexapoda</taxon>
        <taxon>Insecta</taxon>
        <taxon>Pterygota</taxon>
        <taxon>Neoptera</taxon>
        <taxon>Paraneoptera</taxon>
        <taxon>Hemiptera</taxon>
        <taxon>Sternorrhyncha</taxon>
        <taxon>Aphidomorpha</taxon>
        <taxon>Aphidoidea</taxon>
        <taxon>Aphididae</taxon>
        <taxon>Aphidini</taxon>
        <taxon>Aphis</taxon>
        <taxon>Aphis</taxon>
    </lineage>
</organism>
<dbReference type="Gene3D" id="2.40.50.40">
    <property type="match status" value="3"/>
</dbReference>
<gene>
    <name evidence="5" type="ORF">FWK35_00018614</name>
</gene>
<accession>A0A6G0YCG5</accession>
<dbReference type="PROSITE" id="PS00598">
    <property type="entry name" value="CHROMO_1"/>
    <property type="match status" value="1"/>
</dbReference>
<dbReference type="CDD" id="cd00024">
    <property type="entry name" value="CD_CSD"/>
    <property type="match status" value="1"/>
</dbReference>
<dbReference type="PROSITE" id="PS50013">
    <property type="entry name" value="CHROMO_2"/>
    <property type="match status" value="3"/>
</dbReference>
<dbReference type="EMBL" id="VUJU01004807">
    <property type="protein sequence ID" value="KAF0753200.1"/>
    <property type="molecule type" value="Genomic_DNA"/>
</dbReference>
<dbReference type="InterPro" id="IPR017984">
    <property type="entry name" value="Chromo_dom_subgr"/>
</dbReference>
<evidence type="ECO:0000256" key="2">
    <source>
        <dbReference type="ARBA" id="ARBA00023242"/>
    </source>
</evidence>
<evidence type="ECO:0000313" key="5">
    <source>
        <dbReference type="EMBL" id="KAF0753200.1"/>
    </source>
</evidence>
<comment type="caution">
    <text evidence="5">The sequence shown here is derived from an EMBL/GenBank/DDBJ whole genome shotgun (WGS) entry which is preliminary data.</text>
</comment>
<dbReference type="SMART" id="SM00300">
    <property type="entry name" value="ChSh"/>
    <property type="match status" value="2"/>
</dbReference>
<feature type="region of interest" description="Disordered" evidence="3">
    <location>
        <begin position="62"/>
        <end position="116"/>
    </location>
</feature>
<keyword evidence="2" id="KW-0539">Nucleus</keyword>
<dbReference type="InterPro" id="IPR000953">
    <property type="entry name" value="Chromo/chromo_shadow_dom"/>
</dbReference>
<reference evidence="5 6" key="1">
    <citation type="submission" date="2019-08" db="EMBL/GenBank/DDBJ databases">
        <title>Whole genome of Aphis craccivora.</title>
        <authorList>
            <person name="Voronova N.V."/>
            <person name="Shulinski R.S."/>
            <person name="Bandarenka Y.V."/>
            <person name="Zhorov D.G."/>
            <person name="Warner D."/>
        </authorList>
    </citation>
    <scope>NUCLEOTIDE SEQUENCE [LARGE SCALE GENOMIC DNA]</scope>
    <source>
        <strain evidence="5">180601</strain>
        <tissue evidence="5">Whole Body</tissue>
    </source>
</reference>
<keyword evidence="6" id="KW-1185">Reference proteome</keyword>
<dbReference type="CDD" id="cd00034">
    <property type="entry name" value="CSD"/>
    <property type="match status" value="2"/>
</dbReference>
<evidence type="ECO:0000259" key="4">
    <source>
        <dbReference type="PROSITE" id="PS50013"/>
    </source>
</evidence>
<feature type="region of interest" description="Disordered" evidence="3">
    <location>
        <begin position="312"/>
        <end position="335"/>
    </location>
</feature>
<comment type="subcellular location">
    <subcellularLocation>
        <location evidence="1">Nucleus</location>
    </subcellularLocation>
</comment>
<dbReference type="Proteomes" id="UP000478052">
    <property type="component" value="Unassembled WGS sequence"/>
</dbReference>
<evidence type="ECO:0000256" key="1">
    <source>
        <dbReference type="ARBA" id="ARBA00004123"/>
    </source>
</evidence>
<dbReference type="InterPro" id="IPR008251">
    <property type="entry name" value="Chromo_shadow_dom"/>
</dbReference>
<dbReference type="PANTHER" id="PTHR22812">
    <property type="entry name" value="CHROMOBOX PROTEIN"/>
    <property type="match status" value="1"/>
</dbReference>
<evidence type="ECO:0000313" key="6">
    <source>
        <dbReference type="Proteomes" id="UP000478052"/>
    </source>
</evidence>
<feature type="domain" description="Chromo" evidence="4">
    <location>
        <begin position="255"/>
        <end position="314"/>
    </location>
</feature>
<protein>
    <submittedName>
        <fullName evidence="5">Chromobox protein 1-like</fullName>
    </submittedName>
</protein>
<dbReference type="SUPFAM" id="SSF54160">
    <property type="entry name" value="Chromo domain-like"/>
    <property type="match status" value="3"/>
</dbReference>
<dbReference type="OrthoDB" id="273092at2759"/>
<feature type="domain" description="Chromo" evidence="4">
    <location>
        <begin position="171"/>
        <end position="230"/>
    </location>
</feature>